<evidence type="ECO:0000313" key="2">
    <source>
        <dbReference type="Proteomes" id="UP000558113"/>
    </source>
</evidence>
<organism evidence="1 2">
    <name type="scientific">Paenibacillus sacheonensis</name>
    <dbReference type="NCBI Taxonomy" id="742054"/>
    <lineage>
        <taxon>Bacteria</taxon>
        <taxon>Bacillati</taxon>
        <taxon>Bacillota</taxon>
        <taxon>Bacilli</taxon>
        <taxon>Bacillales</taxon>
        <taxon>Paenibacillaceae</taxon>
        <taxon>Paenibacillus</taxon>
    </lineage>
</organism>
<dbReference type="AlphaFoldDB" id="A0A7X4YMJ8"/>
<keyword evidence="2" id="KW-1185">Reference proteome</keyword>
<evidence type="ECO:0000313" key="1">
    <source>
        <dbReference type="EMBL" id="NBC68144.1"/>
    </source>
</evidence>
<dbReference type="EMBL" id="JAAAMU010000002">
    <property type="protein sequence ID" value="NBC68144.1"/>
    <property type="molecule type" value="Genomic_DNA"/>
</dbReference>
<reference evidence="1 2" key="1">
    <citation type="submission" date="2020-01" db="EMBL/GenBank/DDBJ databases">
        <title>Paenibacillus soybeanensis sp. nov. isolated from the nodules of soybean (Glycine max(L.) Merr).</title>
        <authorList>
            <person name="Wang H."/>
        </authorList>
    </citation>
    <scope>NUCLEOTIDE SEQUENCE [LARGE SCALE GENOMIC DNA]</scope>
    <source>
        <strain evidence="1 2">DSM 23054</strain>
    </source>
</reference>
<dbReference type="RefSeq" id="WP_161694663.1">
    <property type="nucleotide sequence ID" value="NZ_JAAAMU010000002.1"/>
</dbReference>
<accession>A0A7X4YMJ8</accession>
<name>A0A7X4YMJ8_9BACL</name>
<dbReference type="OrthoDB" id="2626756at2"/>
<sequence>MSDTPSTHVHPFYQHAEDAFRLLPSAIGELERLREAFRKADEDFLAVELRTMIARLDEVRALLAEGPQG</sequence>
<dbReference type="Proteomes" id="UP000558113">
    <property type="component" value="Unassembled WGS sequence"/>
</dbReference>
<protein>
    <submittedName>
        <fullName evidence="1">Uncharacterized protein</fullName>
    </submittedName>
</protein>
<comment type="caution">
    <text evidence="1">The sequence shown here is derived from an EMBL/GenBank/DDBJ whole genome shotgun (WGS) entry which is preliminary data.</text>
</comment>
<gene>
    <name evidence="1" type="ORF">GT003_03930</name>
</gene>
<proteinExistence type="predicted"/>